<evidence type="ECO:0000313" key="3">
    <source>
        <dbReference type="Proteomes" id="UP000734511"/>
    </source>
</evidence>
<comment type="caution">
    <text evidence="2">The sequence shown here is derived from an EMBL/GenBank/DDBJ whole genome shotgun (WGS) entry which is preliminary data.</text>
</comment>
<evidence type="ECO:0000313" key="2">
    <source>
        <dbReference type="EMBL" id="NJP45417.1"/>
    </source>
</evidence>
<organism evidence="2 3">
    <name type="scientific">Actinacidiphila epipremni</name>
    <dbReference type="NCBI Taxonomy" id="2053013"/>
    <lineage>
        <taxon>Bacteria</taxon>
        <taxon>Bacillati</taxon>
        <taxon>Actinomycetota</taxon>
        <taxon>Actinomycetes</taxon>
        <taxon>Kitasatosporales</taxon>
        <taxon>Streptomycetaceae</taxon>
        <taxon>Actinacidiphila</taxon>
    </lineage>
</organism>
<name>A0ABX0ZS45_9ACTN</name>
<proteinExistence type="predicted"/>
<keyword evidence="3" id="KW-1185">Reference proteome</keyword>
<sequence>MSVTTPAYARLTAAFPGLRVAEGTPRSGDGWVGAWELAQGGAALAAFTGLDTEELAREYGRPPRPHVAATLALHRYAWAACLLFTVPWFLHRRVPRLPVADVAFHRASGRITVRTREFGCLPGDPAAALPGARVLADEAALREELRAALAEHLAPLFAVFGPRMRRGPHALWAMATDEIAEGLWYVARLTGREEEAVAELTALLPGGTPPYAGGADFRRIAHGANSPGAAGGSAGPPQAGGGCARDRLTCCLFYTISPEQTCASCPRGTESDRIRRRATAA</sequence>
<evidence type="ECO:0000259" key="1">
    <source>
        <dbReference type="Pfam" id="PF11575"/>
    </source>
</evidence>
<dbReference type="InterPro" id="IPR024726">
    <property type="entry name" value="FhuF_C"/>
</dbReference>
<dbReference type="RefSeq" id="WP_167984284.1">
    <property type="nucleotide sequence ID" value="NZ_JAATEJ010000015.1"/>
</dbReference>
<dbReference type="Proteomes" id="UP000734511">
    <property type="component" value="Unassembled WGS sequence"/>
</dbReference>
<dbReference type="Pfam" id="PF11575">
    <property type="entry name" value="FhuF_C"/>
    <property type="match status" value="1"/>
</dbReference>
<gene>
    <name evidence="2" type="ORF">HCN08_18705</name>
</gene>
<feature type="domain" description="Ferric siderophore reductase C-terminal" evidence="1">
    <location>
        <begin position="247"/>
        <end position="267"/>
    </location>
</feature>
<protein>
    <submittedName>
        <fullName evidence="2">(2Fe-2S)-binding protein</fullName>
    </submittedName>
</protein>
<accession>A0ABX0ZS45</accession>
<dbReference type="EMBL" id="JAATEJ010000015">
    <property type="protein sequence ID" value="NJP45417.1"/>
    <property type="molecule type" value="Genomic_DNA"/>
</dbReference>
<reference evidence="2 3" key="1">
    <citation type="submission" date="2020-03" db="EMBL/GenBank/DDBJ databases">
        <title>WGS of actinomycetes isolated from Thailand.</title>
        <authorList>
            <person name="Thawai C."/>
        </authorList>
    </citation>
    <scope>NUCLEOTIDE SEQUENCE [LARGE SCALE GENOMIC DNA]</scope>
    <source>
        <strain evidence="2 3">PRB2-1</strain>
    </source>
</reference>